<dbReference type="PATRIC" id="fig|55398.3.peg.4771"/>
<sequence>MKKLTRWLAVSAVLSLTGITAVQASTTRASVIVAEKSATDHVAATQAAPSPFVTVSQIESAQPLKVAMLQTNCQDPDPWYMFSGIQAMTCLLTGQW</sequence>
<evidence type="ECO:0000256" key="1">
    <source>
        <dbReference type="SAM" id="SignalP"/>
    </source>
</evidence>
<comment type="caution">
    <text evidence="2">The sequence shown here is derived from an EMBL/GenBank/DDBJ whole genome shotgun (WGS) entry which is preliminary data.</text>
</comment>
<feature type="signal peptide" evidence="1">
    <location>
        <begin position="1"/>
        <end position="24"/>
    </location>
</feature>
<dbReference type="AlphaFoldDB" id="A0A0Q0BHV8"/>
<gene>
    <name evidence="2" type="ORF">ALO47_03823</name>
</gene>
<reference evidence="2 3" key="1">
    <citation type="submission" date="2015-09" db="EMBL/GenBank/DDBJ databases">
        <title>Genome announcement of multiple Pseudomonas syringae strains.</title>
        <authorList>
            <person name="Thakur S."/>
            <person name="Wang P.W."/>
            <person name="Gong Y."/>
            <person name="Weir B.S."/>
            <person name="Guttman D.S."/>
        </authorList>
    </citation>
    <scope>NUCLEOTIDE SEQUENCE [LARGE SCALE GENOMIC DNA]</scope>
    <source>
        <strain evidence="2 3">ICMP3882</strain>
    </source>
</reference>
<organism evidence="2 3">
    <name type="scientific">Pseudomonas syringae pv. ribicola</name>
    <dbReference type="NCBI Taxonomy" id="55398"/>
    <lineage>
        <taxon>Bacteria</taxon>
        <taxon>Pseudomonadati</taxon>
        <taxon>Pseudomonadota</taxon>
        <taxon>Gammaproteobacteria</taxon>
        <taxon>Pseudomonadales</taxon>
        <taxon>Pseudomonadaceae</taxon>
        <taxon>Pseudomonas</taxon>
    </lineage>
</organism>
<dbReference type="Proteomes" id="UP000050554">
    <property type="component" value="Unassembled WGS sequence"/>
</dbReference>
<protein>
    <submittedName>
        <fullName evidence="2">Uncharacterized protein</fullName>
    </submittedName>
</protein>
<dbReference type="RefSeq" id="WP_004883339.1">
    <property type="nucleotide sequence ID" value="NZ_LJRF01000126.1"/>
</dbReference>
<keyword evidence="1" id="KW-0732">Signal</keyword>
<dbReference type="EMBL" id="LJRF01000126">
    <property type="protein sequence ID" value="KPY46205.1"/>
    <property type="molecule type" value="Genomic_DNA"/>
</dbReference>
<accession>A0A0Q0BHV8</accession>
<proteinExistence type="predicted"/>
<evidence type="ECO:0000313" key="3">
    <source>
        <dbReference type="Proteomes" id="UP000050554"/>
    </source>
</evidence>
<feature type="chain" id="PRO_5006174958" evidence="1">
    <location>
        <begin position="25"/>
        <end position="96"/>
    </location>
</feature>
<name>A0A0Q0BHV8_PSESI</name>
<evidence type="ECO:0000313" key="2">
    <source>
        <dbReference type="EMBL" id="KPY46205.1"/>
    </source>
</evidence>